<accession>A0A1Y1ZGV3</accession>
<dbReference type="PANTHER" id="PTHR38116">
    <property type="entry name" value="CHROMOSOME 7, WHOLE GENOME SHOTGUN SEQUENCE"/>
    <property type="match status" value="1"/>
</dbReference>
<dbReference type="STRING" id="1231657.A0A1Y1ZGV3"/>
<gene>
    <name evidence="1" type="ORF">BCR34DRAFT_368894</name>
</gene>
<organism evidence="1 2">
    <name type="scientific">Clohesyomyces aquaticus</name>
    <dbReference type="NCBI Taxonomy" id="1231657"/>
    <lineage>
        <taxon>Eukaryota</taxon>
        <taxon>Fungi</taxon>
        <taxon>Dikarya</taxon>
        <taxon>Ascomycota</taxon>
        <taxon>Pezizomycotina</taxon>
        <taxon>Dothideomycetes</taxon>
        <taxon>Pleosporomycetidae</taxon>
        <taxon>Pleosporales</taxon>
        <taxon>Lindgomycetaceae</taxon>
        <taxon>Clohesyomyces</taxon>
    </lineage>
</organism>
<name>A0A1Y1ZGV3_9PLEO</name>
<dbReference type="Pfam" id="PF11905">
    <property type="entry name" value="DUF3425"/>
    <property type="match status" value="1"/>
</dbReference>
<dbReference type="AlphaFoldDB" id="A0A1Y1ZGV3"/>
<proteinExistence type="predicted"/>
<sequence length="232" mass="25810">MIPPSHRVAEVHARINCNANWIVFIGQRLRDVKNNAKRTSRRVETPEVAGAQAEFHDAVPSADSNLVFHDIVEPSPPTDGYSESTDITLAPFDLGNISVCPFSQTPTASPTAQPRFPMTVFSALYLNGRILGLSCSTTVPARSSLPSPQVPLPLHPTPMQLMTIHASWIDRFPLSTMRNNLITMSGMMDEEEFLSDVFMGPSFTIKPGCATWDPRAWRMEKCFADKWGYLFL</sequence>
<dbReference type="Proteomes" id="UP000193144">
    <property type="component" value="Unassembled WGS sequence"/>
</dbReference>
<keyword evidence="2" id="KW-1185">Reference proteome</keyword>
<reference evidence="1 2" key="1">
    <citation type="submission" date="2016-07" db="EMBL/GenBank/DDBJ databases">
        <title>Pervasive Adenine N6-methylation of Active Genes in Fungi.</title>
        <authorList>
            <consortium name="DOE Joint Genome Institute"/>
            <person name="Mondo S.J."/>
            <person name="Dannebaum R.O."/>
            <person name="Kuo R.C."/>
            <person name="Labutti K."/>
            <person name="Haridas S."/>
            <person name="Kuo A."/>
            <person name="Salamov A."/>
            <person name="Ahrendt S.R."/>
            <person name="Lipzen A."/>
            <person name="Sullivan W."/>
            <person name="Andreopoulos W.B."/>
            <person name="Clum A."/>
            <person name="Lindquist E."/>
            <person name="Daum C."/>
            <person name="Ramamoorthy G.K."/>
            <person name="Gryganskyi A."/>
            <person name="Culley D."/>
            <person name="Magnuson J.K."/>
            <person name="James T.Y."/>
            <person name="O'Malley M.A."/>
            <person name="Stajich J.E."/>
            <person name="Spatafora J.W."/>
            <person name="Visel A."/>
            <person name="Grigoriev I.V."/>
        </authorList>
    </citation>
    <scope>NUCLEOTIDE SEQUENCE [LARGE SCALE GENOMIC DNA]</scope>
    <source>
        <strain evidence="1 2">CBS 115471</strain>
    </source>
</reference>
<protein>
    <submittedName>
        <fullName evidence="1">Uncharacterized protein</fullName>
    </submittedName>
</protein>
<dbReference type="PANTHER" id="PTHR38116:SF9">
    <property type="entry name" value="BZIP DOMAIN-CONTAINING PROTEIN"/>
    <property type="match status" value="1"/>
</dbReference>
<dbReference type="EMBL" id="MCFA01000085">
    <property type="protein sequence ID" value="ORY09483.1"/>
    <property type="molecule type" value="Genomic_DNA"/>
</dbReference>
<dbReference type="InterPro" id="IPR021833">
    <property type="entry name" value="DUF3425"/>
</dbReference>
<dbReference type="OrthoDB" id="2245989at2759"/>
<evidence type="ECO:0000313" key="1">
    <source>
        <dbReference type="EMBL" id="ORY09483.1"/>
    </source>
</evidence>
<evidence type="ECO:0000313" key="2">
    <source>
        <dbReference type="Proteomes" id="UP000193144"/>
    </source>
</evidence>
<comment type="caution">
    <text evidence="1">The sequence shown here is derived from an EMBL/GenBank/DDBJ whole genome shotgun (WGS) entry which is preliminary data.</text>
</comment>